<organism evidence="4 5">
    <name type="scientific">Frankliniella fusca</name>
    <dbReference type="NCBI Taxonomy" id="407009"/>
    <lineage>
        <taxon>Eukaryota</taxon>
        <taxon>Metazoa</taxon>
        <taxon>Ecdysozoa</taxon>
        <taxon>Arthropoda</taxon>
        <taxon>Hexapoda</taxon>
        <taxon>Insecta</taxon>
        <taxon>Pterygota</taxon>
        <taxon>Neoptera</taxon>
        <taxon>Paraneoptera</taxon>
        <taxon>Thysanoptera</taxon>
        <taxon>Terebrantia</taxon>
        <taxon>Thripoidea</taxon>
        <taxon>Thripidae</taxon>
        <taxon>Frankliniella</taxon>
    </lineage>
</organism>
<keyword evidence="2" id="KW-0472">Membrane</keyword>
<evidence type="ECO:0000313" key="4">
    <source>
        <dbReference type="EMBL" id="KAK3926011.1"/>
    </source>
</evidence>
<dbReference type="AlphaFoldDB" id="A0AAE1HSI5"/>
<gene>
    <name evidence="4" type="ORF">KUF71_014260</name>
</gene>
<keyword evidence="2" id="KW-1133">Transmembrane helix</keyword>
<feature type="domain" description="MULE transposase" evidence="3">
    <location>
        <begin position="10"/>
        <end position="86"/>
    </location>
</feature>
<name>A0AAE1HSI5_9NEOP</name>
<keyword evidence="2" id="KW-0812">Transmembrane</keyword>
<proteinExistence type="predicted"/>
<keyword evidence="5" id="KW-1185">Reference proteome</keyword>
<feature type="transmembrane region" description="Helical" evidence="2">
    <location>
        <begin position="12"/>
        <end position="30"/>
    </location>
</feature>
<evidence type="ECO:0000256" key="1">
    <source>
        <dbReference type="SAM" id="MobiDB-lite"/>
    </source>
</evidence>
<reference evidence="4" key="1">
    <citation type="submission" date="2021-07" db="EMBL/GenBank/DDBJ databases">
        <authorList>
            <person name="Catto M.A."/>
            <person name="Jacobson A."/>
            <person name="Kennedy G."/>
            <person name="Labadie P."/>
            <person name="Hunt B.G."/>
            <person name="Srinivasan R."/>
        </authorList>
    </citation>
    <scope>NUCLEOTIDE SEQUENCE</scope>
    <source>
        <strain evidence="4">PL_HMW_Pooled</strain>
        <tissue evidence="4">Head</tissue>
    </source>
</reference>
<feature type="compositionally biased region" description="Acidic residues" evidence="1">
    <location>
        <begin position="318"/>
        <end position="334"/>
    </location>
</feature>
<evidence type="ECO:0000313" key="5">
    <source>
        <dbReference type="Proteomes" id="UP001219518"/>
    </source>
</evidence>
<dbReference type="Pfam" id="PF10551">
    <property type="entry name" value="MULE"/>
    <property type="match status" value="1"/>
</dbReference>
<accession>A0AAE1HSI5</accession>
<dbReference type="Proteomes" id="UP001219518">
    <property type="component" value="Unassembled WGS sequence"/>
</dbReference>
<dbReference type="EMBL" id="JAHWGI010001242">
    <property type="protein sequence ID" value="KAK3926011.1"/>
    <property type="molecule type" value="Genomic_DNA"/>
</dbReference>
<evidence type="ECO:0000259" key="3">
    <source>
        <dbReference type="Pfam" id="PF10551"/>
    </source>
</evidence>
<reference evidence="4" key="2">
    <citation type="journal article" date="2023" name="BMC Genomics">
        <title>Pest status, molecular evolution, and epigenetic factors derived from the genome assembly of Frankliniella fusca, a thysanopteran phytovirus vector.</title>
        <authorList>
            <person name="Catto M.A."/>
            <person name="Labadie P.E."/>
            <person name="Jacobson A.L."/>
            <person name="Kennedy G.G."/>
            <person name="Srinivasan R."/>
            <person name="Hunt B.G."/>
        </authorList>
    </citation>
    <scope>NUCLEOTIDE SEQUENCE</scope>
    <source>
        <strain evidence="4">PL_HMW_Pooled</strain>
    </source>
</reference>
<sequence>MIPNIPDTYQMVTIMAVSYDILIPAVTILMTRKTMEAYRMVFRQIAVEVPGFHPKNVMCDYEKALFLAVAECFIDAVISGCLFHIDQAMCRWTATTGGLTAYLREPNNAQAGKLVRMCMAIPLLPPELIRPAFQELRRLARLRDFYPTMEPFLDYVENTWLNDIGPEHISVYRRSRRTNNDQESYHRTLVDTLGQPHGNPWVWMDHYRDHEQQHRLRHLQAGAGYNPSRAKRSKYVLLDRRIANATRRLEARRITSIQFLRIASHLCHTTYNRVALRKQRALRAGEEDVVAPEVADLIPQEEMGRPPPVPPHAVDQLDAPEEDAATDSENEEDVDDPFVRVQAAGCRELVAESEARQDAVVLEAVAEARQDAAVPEAVAEARQNSAVVAVAEARLHQLHSEAVAEAGLHSEAVDRLHSAAVAETRLLSEAVFSDNVWVALEAQQQARQQARQQASRKYPWELTVFTV</sequence>
<protein>
    <submittedName>
        <fullName evidence="4">AN1-type zinc finger protein 6</fullName>
    </submittedName>
</protein>
<comment type="caution">
    <text evidence="4">The sequence shown here is derived from an EMBL/GenBank/DDBJ whole genome shotgun (WGS) entry which is preliminary data.</text>
</comment>
<dbReference type="InterPro" id="IPR018289">
    <property type="entry name" value="MULE_transposase_dom"/>
</dbReference>
<feature type="region of interest" description="Disordered" evidence="1">
    <location>
        <begin position="300"/>
        <end position="334"/>
    </location>
</feature>
<evidence type="ECO:0000256" key="2">
    <source>
        <dbReference type="SAM" id="Phobius"/>
    </source>
</evidence>